<sequence length="76" mass="9374">MLNFPYLDPYKFLRKAVTTRAYWPTYMAYGGAGFFLMIYYFEWKSIGKYIPVWNQYRNYLDEPKKEKMTKLETEKE</sequence>
<dbReference type="Proteomes" id="UP000887540">
    <property type="component" value="Unplaced"/>
</dbReference>
<proteinExistence type="predicted"/>
<evidence type="ECO:0000313" key="3">
    <source>
        <dbReference type="WBParaSite" id="ACRNAN_scaffold134.g17363.t1"/>
    </source>
</evidence>
<protein>
    <submittedName>
        <fullName evidence="3">Uncharacterized protein</fullName>
    </submittedName>
</protein>
<keyword evidence="2" id="KW-1185">Reference proteome</keyword>
<accession>A0A914CS53</accession>
<organism evidence="2 3">
    <name type="scientific">Acrobeloides nanus</name>
    <dbReference type="NCBI Taxonomy" id="290746"/>
    <lineage>
        <taxon>Eukaryota</taxon>
        <taxon>Metazoa</taxon>
        <taxon>Ecdysozoa</taxon>
        <taxon>Nematoda</taxon>
        <taxon>Chromadorea</taxon>
        <taxon>Rhabditida</taxon>
        <taxon>Tylenchina</taxon>
        <taxon>Cephalobomorpha</taxon>
        <taxon>Cephaloboidea</taxon>
        <taxon>Cephalobidae</taxon>
        <taxon>Acrobeloides</taxon>
    </lineage>
</organism>
<dbReference type="SUPFAM" id="SSF81518">
    <property type="entry name" value="Subunit XI (6.4 kDa protein) of cytochrome bc1 complex (Ubiquinol-cytochrome c reductase)"/>
    <property type="match status" value="1"/>
</dbReference>
<feature type="transmembrane region" description="Helical" evidence="1">
    <location>
        <begin position="20"/>
        <end position="41"/>
    </location>
</feature>
<name>A0A914CS53_9BILA</name>
<keyword evidence="1" id="KW-0812">Transmembrane</keyword>
<evidence type="ECO:0000256" key="1">
    <source>
        <dbReference type="SAM" id="Phobius"/>
    </source>
</evidence>
<keyword evidence="1" id="KW-1133">Transmembrane helix</keyword>
<dbReference type="InterPro" id="IPR029027">
    <property type="entry name" value="Single_a-helix_sf"/>
</dbReference>
<reference evidence="3" key="1">
    <citation type="submission" date="2022-11" db="UniProtKB">
        <authorList>
            <consortium name="WormBaseParasite"/>
        </authorList>
    </citation>
    <scope>IDENTIFICATION</scope>
</reference>
<dbReference type="WBParaSite" id="ACRNAN_scaffold134.g17363.t1">
    <property type="protein sequence ID" value="ACRNAN_scaffold134.g17363.t1"/>
    <property type="gene ID" value="ACRNAN_scaffold134.g17363"/>
</dbReference>
<evidence type="ECO:0000313" key="2">
    <source>
        <dbReference type="Proteomes" id="UP000887540"/>
    </source>
</evidence>
<keyword evidence="1" id="KW-0472">Membrane</keyword>
<dbReference type="Gene3D" id="1.20.5.220">
    <property type="match status" value="1"/>
</dbReference>
<dbReference type="AlphaFoldDB" id="A0A914CS53"/>